<gene>
    <name evidence="1" type="ORF">UFOPK3774_00314</name>
</gene>
<accession>A0A6J7IYZ0</accession>
<name>A0A6J7IYZ0_9ZZZZ</name>
<protein>
    <submittedName>
        <fullName evidence="1">Unannotated protein</fullName>
    </submittedName>
</protein>
<dbReference type="EMBL" id="CAFBNG010000037">
    <property type="protein sequence ID" value="CAB4935544.1"/>
    <property type="molecule type" value="Genomic_DNA"/>
</dbReference>
<sequence>MTTSSDSRERGDQQIKMTGLVFDSGRISLDKFVAVTSIPGIVVGTSTFGLPSELRSTALAKFAGIFGGTGTGTSSQITRRKY</sequence>
<proteinExistence type="predicted"/>
<reference evidence="1" key="1">
    <citation type="submission" date="2020-05" db="EMBL/GenBank/DDBJ databases">
        <authorList>
            <person name="Chiriac C."/>
            <person name="Salcher M."/>
            <person name="Ghai R."/>
            <person name="Kavagutti S V."/>
        </authorList>
    </citation>
    <scope>NUCLEOTIDE SEQUENCE</scope>
</reference>
<dbReference type="AlphaFoldDB" id="A0A6J7IYZ0"/>
<evidence type="ECO:0000313" key="1">
    <source>
        <dbReference type="EMBL" id="CAB4935544.1"/>
    </source>
</evidence>
<organism evidence="1">
    <name type="scientific">freshwater metagenome</name>
    <dbReference type="NCBI Taxonomy" id="449393"/>
    <lineage>
        <taxon>unclassified sequences</taxon>
        <taxon>metagenomes</taxon>
        <taxon>ecological metagenomes</taxon>
    </lineage>
</organism>